<proteinExistence type="predicted"/>
<dbReference type="RefSeq" id="WP_341468630.1">
    <property type="nucleotide sequence ID" value="NZ_CP128399.1"/>
</dbReference>
<dbReference type="Proteomes" id="UP000521676">
    <property type="component" value="Unassembled WGS sequence"/>
</dbReference>
<reference evidence="1 3" key="1">
    <citation type="submission" date="2020-06" db="EMBL/GenBank/DDBJ databases">
        <title>Anoxygenic phototrophic Chloroflexota member uses a Type I reaction center.</title>
        <authorList>
            <person name="Tsuji J.M."/>
            <person name="Shaw N.A."/>
            <person name="Nagashima S."/>
            <person name="Venkiteswaran J."/>
            <person name="Schiff S.L."/>
            <person name="Hanada S."/>
            <person name="Tank M."/>
            <person name="Neufeld J.D."/>
        </authorList>
    </citation>
    <scope>NUCLEOTIDE SEQUENCE [LARGE SCALE GENOMIC DNA]</scope>
    <source>
        <strain evidence="1">L227-S17</strain>
    </source>
</reference>
<evidence type="ECO:0000313" key="3">
    <source>
        <dbReference type="Proteomes" id="UP000521676"/>
    </source>
</evidence>
<sequence length="361" mass="40565">MSNIAHLPDLVAALSPADRATVERIFHISASIGVMNPEPSFYPKLERLFGSAQDGLRQPVVKVTNRVTLDSSLFNPLRAARPHQTLENVELESLIEEGRTTDQFTHPLRDTAPDVFGRLETDYAITASNIAKVDGWSGVIIFKEFHPHRFSREQIIDYLMTGRAWAEKAVEHDPLSPYFLLLWNCLWKAGASQIHGHAQALLTRGMHYGHVERLRRDALSFEATYRRNYFTELVNASRALGLTADPADRVKALVSITPVRDREIWLITDNYSAELGEAIYKTLSFYLHSGVTSFNLGVQMPPIRPVSENWSGFPVIARLIARGNPLNRQNDTGGTELFAASVISSDPLKVAESYRTWLLKK</sequence>
<evidence type="ECO:0000313" key="1">
    <source>
        <dbReference type="EMBL" id="NWJ44856.1"/>
    </source>
</evidence>
<dbReference type="Proteomes" id="UP001431572">
    <property type="component" value="Chromosome 1"/>
</dbReference>
<evidence type="ECO:0000313" key="2">
    <source>
        <dbReference type="EMBL" id="WJW66738.1"/>
    </source>
</evidence>
<reference evidence="2" key="2">
    <citation type="journal article" date="2024" name="Nature">
        <title>Anoxygenic phototroph of the Chloroflexota uses a type I reaction centre.</title>
        <authorList>
            <person name="Tsuji J.M."/>
            <person name="Shaw N.A."/>
            <person name="Nagashima S."/>
            <person name="Venkiteswaran J.J."/>
            <person name="Schiff S.L."/>
            <person name="Watanabe T."/>
            <person name="Fukui M."/>
            <person name="Hanada S."/>
            <person name="Tank M."/>
            <person name="Neufeld J.D."/>
        </authorList>
    </citation>
    <scope>NUCLEOTIDE SEQUENCE</scope>
    <source>
        <strain evidence="2">L227-S17</strain>
    </source>
</reference>
<dbReference type="EMBL" id="JACATZ010000001">
    <property type="protein sequence ID" value="NWJ44856.1"/>
    <property type="molecule type" value="Genomic_DNA"/>
</dbReference>
<name>A0A8T7M1X6_9CHLR</name>
<dbReference type="AlphaFoldDB" id="A0A8T7M1X6"/>
<dbReference type="InterPro" id="IPR036265">
    <property type="entry name" value="HIT-like_sf"/>
</dbReference>
<organism evidence="1 3">
    <name type="scientific">Candidatus Chlorohelix allophototropha</name>
    <dbReference type="NCBI Taxonomy" id="3003348"/>
    <lineage>
        <taxon>Bacteria</taxon>
        <taxon>Bacillati</taxon>
        <taxon>Chloroflexota</taxon>
        <taxon>Chloroflexia</taxon>
        <taxon>Candidatus Chloroheliales</taxon>
        <taxon>Candidatus Chloroheliaceae</taxon>
        <taxon>Candidatus Chlorohelix</taxon>
    </lineage>
</organism>
<evidence type="ECO:0000313" key="4">
    <source>
        <dbReference type="Proteomes" id="UP001431572"/>
    </source>
</evidence>
<keyword evidence="4" id="KW-1185">Reference proteome</keyword>
<protein>
    <submittedName>
        <fullName evidence="1">Uncharacterized protein</fullName>
    </submittedName>
</protein>
<gene>
    <name evidence="1" type="ORF">HXX08_03170</name>
    <name evidence="2" type="ORF">OZ401_002553</name>
</gene>
<dbReference type="SUPFAM" id="SSF54197">
    <property type="entry name" value="HIT-like"/>
    <property type="match status" value="1"/>
</dbReference>
<dbReference type="EMBL" id="CP128399">
    <property type="protein sequence ID" value="WJW66738.1"/>
    <property type="molecule type" value="Genomic_DNA"/>
</dbReference>
<accession>A0A8T7M1X6</accession>